<feature type="non-terminal residue" evidence="1">
    <location>
        <position position="1"/>
    </location>
</feature>
<keyword evidence="2" id="KW-1185">Reference proteome</keyword>
<accession>A0ABS1TT81</accession>
<feature type="non-terminal residue" evidence="1">
    <location>
        <position position="203"/>
    </location>
</feature>
<comment type="caution">
    <text evidence="1">The sequence shown here is derived from an EMBL/GenBank/DDBJ whole genome shotgun (WGS) entry which is preliminary data.</text>
</comment>
<organism evidence="1 2">
    <name type="scientific">Neobacillus paridis</name>
    <dbReference type="NCBI Taxonomy" id="2803862"/>
    <lineage>
        <taxon>Bacteria</taxon>
        <taxon>Bacillati</taxon>
        <taxon>Bacillota</taxon>
        <taxon>Bacilli</taxon>
        <taxon>Bacillales</taxon>
        <taxon>Bacillaceae</taxon>
        <taxon>Neobacillus</taxon>
    </lineage>
</organism>
<protein>
    <submittedName>
        <fullName evidence="1">Uncharacterized protein</fullName>
    </submittedName>
</protein>
<dbReference type="Proteomes" id="UP000623967">
    <property type="component" value="Unassembled WGS sequence"/>
</dbReference>
<dbReference type="EMBL" id="JAESWB010000342">
    <property type="protein sequence ID" value="MBL4954526.1"/>
    <property type="molecule type" value="Genomic_DNA"/>
</dbReference>
<dbReference type="RefSeq" id="WP_202655778.1">
    <property type="nucleotide sequence ID" value="NZ_JAESWB010000342.1"/>
</dbReference>
<proteinExistence type="predicted"/>
<name>A0ABS1TT81_9BACI</name>
<evidence type="ECO:0000313" key="1">
    <source>
        <dbReference type="EMBL" id="MBL4954526.1"/>
    </source>
</evidence>
<gene>
    <name evidence="1" type="ORF">JK635_20415</name>
</gene>
<evidence type="ECO:0000313" key="2">
    <source>
        <dbReference type="Proteomes" id="UP000623967"/>
    </source>
</evidence>
<reference evidence="1 2" key="1">
    <citation type="submission" date="2021-01" db="EMBL/GenBank/DDBJ databases">
        <title>Genome public.</title>
        <authorList>
            <person name="Liu C."/>
            <person name="Sun Q."/>
        </authorList>
    </citation>
    <scope>NUCLEOTIDE SEQUENCE [LARGE SCALE GENOMIC DNA]</scope>
    <source>
        <strain evidence="1 2">YIM B02564</strain>
    </source>
</reference>
<sequence length="203" mass="23438">GKADTLALDFADLYEASEVQEMEKSAGDYATRLLNTRFQAFGIELKDFFDISTSVPLEDYMALMFRASFNVPRIMGHLLHQSYLDRISKSQKITLASLRLATKKYYENTVVRYFDRLNRFALEPFEQKLDRHNQRKLLEHLITEARTVRKKIVDGEIGGKYFEGLSNPQVSHFIVKPELESVLASLESNFLLTRYKATRDKAG</sequence>